<evidence type="ECO:0000313" key="1">
    <source>
        <dbReference type="EMBL" id="SEG87617.1"/>
    </source>
</evidence>
<protein>
    <recommendedName>
        <fullName evidence="3">ATPase</fullName>
    </recommendedName>
</protein>
<organism evidence="1 2">
    <name type="scientific">Marinobacterium lutimaris</name>
    <dbReference type="NCBI Taxonomy" id="568106"/>
    <lineage>
        <taxon>Bacteria</taxon>
        <taxon>Pseudomonadati</taxon>
        <taxon>Pseudomonadota</taxon>
        <taxon>Gammaproteobacteria</taxon>
        <taxon>Oceanospirillales</taxon>
        <taxon>Oceanospirillaceae</taxon>
        <taxon>Marinobacterium</taxon>
    </lineage>
</organism>
<name>A0A1H6DQG3_9GAMM</name>
<evidence type="ECO:0000313" key="2">
    <source>
        <dbReference type="Proteomes" id="UP000236745"/>
    </source>
</evidence>
<dbReference type="AlphaFoldDB" id="A0A1H6DQG3"/>
<dbReference type="Proteomes" id="UP000236745">
    <property type="component" value="Unassembled WGS sequence"/>
</dbReference>
<sequence length="152" mass="17463">MQIDTFRDIIHWTRAYHQQLSEWLRNSSSAQQDERAQMLLDYLADHEAKLSRAITAFEATDNLNALDTWVMEFLDKKPLLPSASLGAPFADMNADEIIAKVEDEHNQIVELYRFLVSRVNTTPAADLLEELANLEKHEAMRLSQAANRLHDI</sequence>
<gene>
    <name evidence="1" type="ORF">SAMN05444390_108108</name>
</gene>
<dbReference type="RefSeq" id="WP_104005789.1">
    <property type="nucleotide sequence ID" value="NZ_FNVQ01000008.1"/>
</dbReference>
<dbReference type="EMBL" id="FNVQ01000008">
    <property type="protein sequence ID" value="SEG87617.1"/>
    <property type="molecule type" value="Genomic_DNA"/>
</dbReference>
<proteinExistence type="predicted"/>
<keyword evidence="2" id="KW-1185">Reference proteome</keyword>
<reference evidence="1 2" key="1">
    <citation type="submission" date="2016-10" db="EMBL/GenBank/DDBJ databases">
        <authorList>
            <person name="de Groot N.N."/>
        </authorList>
    </citation>
    <scope>NUCLEOTIDE SEQUENCE [LARGE SCALE GENOMIC DNA]</scope>
    <source>
        <strain evidence="1 2">DSM 22012</strain>
    </source>
</reference>
<evidence type="ECO:0008006" key="3">
    <source>
        <dbReference type="Google" id="ProtNLM"/>
    </source>
</evidence>
<dbReference type="OrthoDB" id="278693at2"/>
<accession>A0A1H6DQG3</accession>